<gene>
    <name evidence="1" type="ORF">GOM49_14345</name>
</gene>
<name>A0A6I6FE10_9CLOT</name>
<dbReference type="Proteomes" id="UP000422764">
    <property type="component" value="Chromosome"/>
</dbReference>
<keyword evidence="2" id="KW-1185">Reference proteome</keyword>
<dbReference type="EMBL" id="CP046522">
    <property type="protein sequence ID" value="QGU96115.1"/>
    <property type="molecule type" value="Genomic_DNA"/>
</dbReference>
<evidence type="ECO:0000313" key="2">
    <source>
        <dbReference type="Proteomes" id="UP000422764"/>
    </source>
</evidence>
<sequence>MKKFEDLINETLESEDWEELEAAADLFQFGIEKGYYTKAQAVRFNDTYWKVKDRCLADEVAREVKANKLDIISIVSSASTDVKSDTGKLISYVNDRLKALRGKVKGLK</sequence>
<reference evidence="1 2" key="1">
    <citation type="submission" date="2019-12" db="EMBL/GenBank/DDBJ databases">
        <title>Genome sequenceing of Clostridium bovifaecis.</title>
        <authorList>
            <person name="Yao Y."/>
        </authorList>
    </citation>
    <scope>NUCLEOTIDE SEQUENCE [LARGE SCALE GENOMIC DNA]</scope>
    <source>
        <strain evidence="1 2">BXX</strain>
    </source>
</reference>
<protein>
    <submittedName>
        <fullName evidence="1">Uncharacterized protein</fullName>
    </submittedName>
</protein>
<evidence type="ECO:0000313" key="1">
    <source>
        <dbReference type="EMBL" id="QGU96115.1"/>
    </source>
</evidence>
<dbReference type="AlphaFoldDB" id="A0A6I6FE10"/>
<organism evidence="1 2">
    <name type="scientific">Clostridium bovifaecis</name>
    <dbReference type="NCBI Taxonomy" id="2184719"/>
    <lineage>
        <taxon>Bacteria</taxon>
        <taxon>Bacillati</taxon>
        <taxon>Bacillota</taxon>
        <taxon>Clostridia</taxon>
        <taxon>Eubacteriales</taxon>
        <taxon>Clostridiaceae</taxon>
        <taxon>Clostridium</taxon>
    </lineage>
</organism>
<accession>A0A6I6FE10</accession>
<proteinExistence type="predicted"/>